<reference evidence="2" key="1">
    <citation type="journal article" date="2023" name="Nat. Plants">
        <title>Single-cell RNA sequencing provides a high-resolution roadmap for understanding the multicellular compartmentation of specialized metabolism.</title>
        <authorList>
            <person name="Sun S."/>
            <person name="Shen X."/>
            <person name="Li Y."/>
            <person name="Li Y."/>
            <person name="Wang S."/>
            <person name="Li R."/>
            <person name="Zhang H."/>
            <person name="Shen G."/>
            <person name="Guo B."/>
            <person name="Wei J."/>
            <person name="Xu J."/>
            <person name="St-Pierre B."/>
            <person name="Chen S."/>
            <person name="Sun C."/>
        </authorList>
    </citation>
    <scope>NUCLEOTIDE SEQUENCE [LARGE SCALE GENOMIC DNA]</scope>
</reference>
<dbReference type="EMBL" id="CM044706">
    <property type="protein sequence ID" value="KAI5660306.1"/>
    <property type="molecule type" value="Genomic_DNA"/>
</dbReference>
<keyword evidence="2" id="KW-1185">Reference proteome</keyword>
<evidence type="ECO:0000313" key="2">
    <source>
        <dbReference type="Proteomes" id="UP001060085"/>
    </source>
</evidence>
<accession>A0ACC0AI71</accession>
<evidence type="ECO:0000313" key="1">
    <source>
        <dbReference type="EMBL" id="KAI5660306.1"/>
    </source>
</evidence>
<name>A0ACC0AI71_CATRO</name>
<sequence>MQTSSVIFNTKPHVFAPVQANKSIHSTAEHSCSSSLIFSGHKSNWVHQRKAISLRPRRYPQSRAYHITSKNPLRRYSLETNDLLIRPRSLDRCKHISCFRHQQRKRNTISRFRTGVFYDKSTFLLTKQRVGDSHSNKLKPIYIPRATVGPDEPHAASTTWPDGVLEKQGVDLSDPEHEKSVVEHFLGLDIPSHPKLFRGKLRNGLRYIILPNKVPPNRFEAHMEVHVGSIDEEDDEQGIAHMIEHVAFLGSKKREKLLGTGARSNAYTDFHHTVFHIHSPTNTKDSDDELLPVVLDALNEIAFHPKFLASRVEKERRAILSELQMMNTIEYRVDCQLLQHLHSENKLSKRFPIGLEEQIKKWDADKIRKFHERWYFPANATLYIVGDIDNISKIVNHIENVFGQTGVENETGSPPSAFGAMASFLVPKLNVGLTGNFSPDKSSGSMEQSKVLRRERHAVRPPVQHNWSLPGSNQDMKQPQIFQHELLQNFSINMFCKIPVNKVRTYGDLRNVLMKRIFLSALHFRINTRYKSSNPPFTAIELDHSDSGREGCTVTTLTVTAEPKNWQSAIRVAVQEVRRLKEFGVTKGELARYMDALIKDSEHLAAMIDNVPSVDNLDFIMESDALGHTVMDQRQGHECLLAIAGTVTLEEVNAVGAKVLEFISDFGKPSAPLPAAIVACVPMKVHVDGMGETDFKITPEEITAAIKAGLQENIEAEPELEVPKELITSMQLQELRSQQKPSFIAIGPEANLTKIYDKETGITQRQLSNGIPVNYLISKHEAKCGVMRLIVGGGRAAEDLETKGSVIVGVRTLSEGGRVGNFSREQVELFCVNHLINCSLESTEEFICMEFRFTLRDNGMRAAFQLLHMVLEHSVWLDDAFDRARQLYLSYYRSIPKSLERSTAHKLMVAMLNGDERFVEPTPHSLQNLTLESVQDAVMSQFVCDNMEVSIVGDFSEEEIESCILDYLGTVKPTRGFERAQKHRPITFRPSTADLQHQQVFLKDTDERACAYIAGPAPNRWGFSVEGNDLFETISSISRNEDEGLKSEEPLAKLVNNGNKLQGFRSHPLFFAITLGLLAEIINSRLFTTVRDSLGLTYDVSFELNLFDRLKLGWYVISVTSTPGKVHKAVDACKDVLRGLHSNQITPRELDRAKRTLLMRHEAEIKSNAYWLGLLAHLQATCVSRKDISCIKDLSLMYEAANIEDIYLAYEQLKIDENSLYSCIGIAGSQVGQELPVALEEDESVDGLPSVIPSGRGASTVTRPTT</sequence>
<comment type="caution">
    <text evidence="1">The sequence shown here is derived from an EMBL/GenBank/DDBJ whole genome shotgun (WGS) entry which is preliminary data.</text>
</comment>
<dbReference type="Proteomes" id="UP001060085">
    <property type="component" value="Linkage Group LG06"/>
</dbReference>
<protein>
    <submittedName>
        <fullName evidence="1">Uncharacterized protein</fullName>
    </submittedName>
</protein>
<organism evidence="1 2">
    <name type="scientific">Catharanthus roseus</name>
    <name type="common">Madagascar periwinkle</name>
    <name type="synonym">Vinca rosea</name>
    <dbReference type="NCBI Taxonomy" id="4058"/>
    <lineage>
        <taxon>Eukaryota</taxon>
        <taxon>Viridiplantae</taxon>
        <taxon>Streptophyta</taxon>
        <taxon>Embryophyta</taxon>
        <taxon>Tracheophyta</taxon>
        <taxon>Spermatophyta</taxon>
        <taxon>Magnoliopsida</taxon>
        <taxon>eudicotyledons</taxon>
        <taxon>Gunneridae</taxon>
        <taxon>Pentapetalae</taxon>
        <taxon>asterids</taxon>
        <taxon>lamiids</taxon>
        <taxon>Gentianales</taxon>
        <taxon>Apocynaceae</taxon>
        <taxon>Rauvolfioideae</taxon>
        <taxon>Vinceae</taxon>
        <taxon>Catharanthinae</taxon>
        <taxon>Catharanthus</taxon>
    </lineage>
</organism>
<proteinExistence type="predicted"/>
<gene>
    <name evidence="1" type="ORF">M9H77_29099</name>
</gene>